<protein>
    <submittedName>
        <fullName evidence="1">Uncharacterized protein</fullName>
    </submittedName>
</protein>
<name>A0ABR1J6T9_9AGAR</name>
<proteinExistence type="predicted"/>
<reference evidence="1 2" key="1">
    <citation type="submission" date="2024-01" db="EMBL/GenBank/DDBJ databases">
        <title>A draft genome for the cacao thread blight pathogen Marasmiellus scandens.</title>
        <authorList>
            <person name="Baruah I.K."/>
            <person name="Leung J."/>
            <person name="Bukari Y."/>
            <person name="Amoako-Attah I."/>
            <person name="Meinhardt L.W."/>
            <person name="Bailey B.A."/>
            <person name="Cohen S.P."/>
        </authorList>
    </citation>
    <scope>NUCLEOTIDE SEQUENCE [LARGE SCALE GENOMIC DNA]</scope>
    <source>
        <strain evidence="1 2">GH-19</strain>
    </source>
</reference>
<comment type="caution">
    <text evidence="1">The sequence shown here is derived from an EMBL/GenBank/DDBJ whole genome shotgun (WGS) entry which is preliminary data.</text>
</comment>
<keyword evidence="2" id="KW-1185">Reference proteome</keyword>
<evidence type="ECO:0000313" key="1">
    <source>
        <dbReference type="EMBL" id="KAK7452652.1"/>
    </source>
</evidence>
<evidence type="ECO:0000313" key="2">
    <source>
        <dbReference type="Proteomes" id="UP001498398"/>
    </source>
</evidence>
<dbReference type="Proteomes" id="UP001498398">
    <property type="component" value="Unassembled WGS sequence"/>
</dbReference>
<sequence>MIVGVFLKKESLVVISVLKVLSLFKPEPPSKKRQLGECGRMDETREEKMDQDFDKGWLDPGVSSSTFMCSRREPNLSLFTSSLPLEAEKCAKEHRTLKYPMGFKWSLHHMFQQQQH</sequence>
<gene>
    <name evidence="1" type="ORF">VKT23_012051</name>
</gene>
<accession>A0ABR1J6T9</accession>
<dbReference type="EMBL" id="JBANRG010000028">
    <property type="protein sequence ID" value="KAK7452652.1"/>
    <property type="molecule type" value="Genomic_DNA"/>
</dbReference>
<organism evidence="1 2">
    <name type="scientific">Marasmiellus scandens</name>
    <dbReference type="NCBI Taxonomy" id="2682957"/>
    <lineage>
        <taxon>Eukaryota</taxon>
        <taxon>Fungi</taxon>
        <taxon>Dikarya</taxon>
        <taxon>Basidiomycota</taxon>
        <taxon>Agaricomycotina</taxon>
        <taxon>Agaricomycetes</taxon>
        <taxon>Agaricomycetidae</taxon>
        <taxon>Agaricales</taxon>
        <taxon>Marasmiineae</taxon>
        <taxon>Omphalotaceae</taxon>
        <taxon>Marasmiellus</taxon>
    </lineage>
</organism>